<evidence type="ECO:0000313" key="2">
    <source>
        <dbReference type="Proteomes" id="UP000438448"/>
    </source>
</evidence>
<gene>
    <name evidence="1" type="ORF">NRB20_25730</name>
</gene>
<dbReference type="EMBL" id="WEGK01000004">
    <property type="protein sequence ID" value="MQY19483.1"/>
    <property type="molecule type" value="Genomic_DNA"/>
</dbReference>
<dbReference type="Gene3D" id="1.10.530.10">
    <property type="match status" value="1"/>
</dbReference>
<evidence type="ECO:0000313" key="1">
    <source>
        <dbReference type="EMBL" id="MQY19483.1"/>
    </source>
</evidence>
<dbReference type="AlphaFoldDB" id="A0A7K0D184"/>
<name>A0A7K0D184_9NOCA</name>
<organism evidence="1 2">
    <name type="scientific">Nocardia macrotermitis</name>
    <dbReference type="NCBI Taxonomy" id="2585198"/>
    <lineage>
        <taxon>Bacteria</taxon>
        <taxon>Bacillati</taxon>
        <taxon>Actinomycetota</taxon>
        <taxon>Actinomycetes</taxon>
        <taxon>Mycobacteriales</taxon>
        <taxon>Nocardiaceae</taxon>
        <taxon>Nocardia</taxon>
    </lineage>
</organism>
<proteinExistence type="predicted"/>
<protein>
    <recommendedName>
        <fullName evidence="3">Transglycosylase SLT domain-containing protein</fullName>
    </recommendedName>
</protein>
<comment type="caution">
    <text evidence="1">The sequence shown here is derived from an EMBL/GenBank/DDBJ whole genome shotgun (WGS) entry which is preliminary data.</text>
</comment>
<accession>A0A7K0D184</accession>
<keyword evidence="2" id="KW-1185">Reference proteome</keyword>
<evidence type="ECO:0008006" key="3">
    <source>
        <dbReference type="Google" id="ProtNLM"/>
    </source>
</evidence>
<dbReference type="Proteomes" id="UP000438448">
    <property type="component" value="Unassembled WGS sequence"/>
</dbReference>
<reference evidence="1 2" key="1">
    <citation type="submission" date="2019-10" db="EMBL/GenBank/DDBJ databases">
        <title>Nocardia macrotermitis sp. nov. and Nocardia aurantia sp. nov., isolated from the gut of fungus growing-termite Macrotermes natalensis.</title>
        <authorList>
            <person name="Benndorf R."/>
            <person name="Schwitalla J."/>
            <person name="Martin K."/>
            <person name="De Beer W."/>
            <person name="Kaster A.-K."/>
            <person name="Vollmers J."/>
            <person name="Poulsen M."/>
            <person name="Beemelmanns C."/>
        </authorList>
    </citation>
    <scope>NUCLEOTIDE SEQUENCE [LARGE SCALE GENOMIC DNA]</scope>
    <source>
        <strain evidence="1 2">RB20</strain>
    </source>
</reference>
<sequence>MGGADPATAWNSAYQRLADDVIDTVRAYWSALRRLSDILNICGWNWDTAEHNALIGKNKSAAPAKPTLNTASELNLPHVPEPGNGSGLGLFIDPLMATPLFMVGTSLGGLRIPGGDIHRLEAAATAWNAFAISDPFETSPALRQISDSFGAINAPEVMDIQEILITLENGQAAIWNAAGGLAKGVRAYHDELVNFRAALAAEAPDAFLHETVTVTTTATEVRITLTGKITDNIDTAATALENVFTRHPLSGLLRTPVFGGAESGDIIGRMRSIAEIPLVPESGNQQDNTRLDGAMATIETWEAAPTTLSAVDVSKIDPTLRPWTEAAVTYGNQAGIDPRLVLAIVANEGATRTLQGGSGLSDEYDIGRYLTDPARVAGGYLGIGGNKEGNSLGLTNMKENTFNDVKAAFPDQFKNDDWHDLIGNNDLAIKATTYKLKLIENQFGPQVHDDIKSKYTLNQFLAASYNAGDKETSRYVQTGSIGPAATSYMERATQHFNHAQDLLCSSGAYICN</sequence>